<dbReference type="PROSITE" id="PS51352">
    <property type="entry name" value="THIOREDOXIN_2"/>
    <property type="match status" value="1"/>
</dbReference>
<feature type="domain" description="Thioredoxin" evidence="2">
    <location>
        <begin position="59"/>
        <end position="195"/>
    </location>
</feature>
<dbReference type="PROSITE" id="PS00194">
    <property type="entry name" value="THIOREDOXIN_1"/>
    <property type="match status" value="1"/>
</dbReference>
<dbReference type="PANTHER" id="PTHR42852:SF17">
    <property type="entry name" value="THIOREDOXIN-LIKE PROTEIN HI_1115"/>
    <property type="match status" value="1"/>
</dbReference>
<gene>
    <name evidence="3" type="ORF">MB27_27175</name>
</gene>
<dbReference type="RefSeq" id="WP_043528988.1">
    <property type="nucleotide sequence ID" value="NZ_BAABKU010000029.1"/>
</dbReference>
<comment type="caution">
    <text evidence="3">The sequence shown here is derived from an EMBL/GenBank/DDBJ whole genome shotgun (WGS) entry which is preliminary data.</text>
</comment>
<dbReference type="GO" id="GO:0016209">
    <property type="term" value="F:antioxidant activity"/>
    <property type="evidence" value="ECO:0007669"/>
    <property type="project" value="InterPro"/>
</dbReference>
<feature type="signal peptide" evidence="1">
    <location>
        <begin position="1"/>
        <end position="24"/>
    </location>
</feature>
<dbReference type="InterPro" id="IPR017937">
    <property type="entry name" value="Thioredoxin_CS"/>
</dbReference>
<name>A0A0A6UHW6_ACTUT</name>
<dbReference type="AlphaFoldDB" id="A0A0A6UHW6"/>
<evidence type="ECO:0000313" key="3">
    <source>
        <dbReference type="EMBL" id="KHD74683.1"/>
    </source>
</evidence>
<dbReference type="GO" id="GO:0016491">
    <property type="term" value="F:oxidoreductase activity"/>
    <property type="evidence" value="ECO:0007669"/>
    <property type="project" value="InterPro"/>
</dbReference>
<dbReference type="EMBL" id="JRTT01000038">
    <property type="protein sequence ID" value="KHD74683.1"/>
    <property type="molecule type" value="Genomic_DNA"/>
</dbReference>
<accession>A0A0A6UHW6</accession>
<reference evidence="3 4" key="1">
    <citation type="submission" date="2014-10" db="EMBL/GenBank/DDBJ databases">
        <title>Draft genome sequence of Actinoplanes utahensis NRRL 12052.</title>
        <authorList>
            <person name="Velasco-Bucheli B."/>
            <person name="del Cerro C."/>
            <person name="Hormigo D."/>
            <person name="Garcia J.L."/>
            <person name="Acebal C."/>
            <person name="Arroyo M."/>
            <person name="de la Mata I."/>
        </authorList>
    </citation>
    <scope>NUCLEOTIDE SEQUENCE [LARGE SCALE GENOMIC DNA]</scope>
    <source>
        <strain evidence="3 4">NRRL 12052</strain>
    </source>
</reference>
<dbReference type="InterPro" id="IPR013766">
    <property type="entry name" value="Thioredoxin_domain"/>
</dbReference>
<dbReference type="eggNOG" id="COG0526">
    <property type="taxonomic scope" value="Bacteria"/>
</dbReference>
<sequence>MTGQRAVRVSGLVSALAVTAFAAAACSTAPVASTPPAAPPSGAPASVAPAAAPASKKATVAVPKALTFTGTTLTGERFDAARMAGKPAILWFWAPWCATCASEAQSLGDIQAEYGDRLNILGIAGLGSAAEMDDFVADFQLQAIPHLDDAPGKLWKRFGIVQQSWYVMLDAGGREVYKGYLDDLQLTERVQALTA</sequence>
<dbReference type="STRING" id="1869.MB27_27175"/>
<dbReference type="SUPFAM" id="SSF52833">
    <property type="entry name" value="Thioredoxin-like"/>
    <property type="match status" value="1"/>
</dbReference>
<dbReference type="Proteomes" id="UP000054537">
    <property type="component" value="Unassembled WGS sequence"/>
</dbReference>
<dbReference type="InterPro" id="IPR000866">
    <property type="entry name" value="AhpC/TSA"/>
</dbReference>
<dbReference type="PROSITE" id="PS51257">
    <property type="entry name" value="PROKAR_LIPOPROTEIN"/>
    <property type="match status" value="1"/>
</dbReference>
<evidence type="ECO:0000259" key="2">
    <source>
        <dbReference type="PROSITE" id="PS51352"/>
    </source>
</evidence>
<keyword evidence="1" id="KW-0732">Signal</keyword>
<dbReference type="InterPro" id="IPR036249">
    <property type="entry name" value="Thioredoxin-like_sf"/>
</dbReference>
<evidence type="ECO:0000313" key="4">
    <source>
        <dbReference type="Proteomes" id="UP000054537"/>
    </source>
</evidence>
<protein>
    <submittedName>
        <fullName evidence="3">Redoxin</fullName>
    </submittedName>
</protein>
<dbReference type="OrthoDB" id="9790194at2"/>
<feature type="chain" id="PRO_5038660594" evidence="1">
    <location>
        <begin position="25"/>
        <end position="195"/>
    </location>
</feature>
<evidence type="ECO:0000256" key="1">
    <source>
        <dbReference type="SAM" id="SignalP"/>
    </source>
</evidence>
<dbReference type="Gene3D" id="3.40.30.10">
    <property type="entry name" value="Glutaredoxin"/>
    <property type="match status" value="1"/>
</dbReference>
<dbReference type="Pfam" id="PF00578">
    <property type="entry name" value="AhpC-TSA"/>
    <property type="match status" value="1"/>
</dbReference>
<dbReference type="PANTHER" id="PTHR42852">
    <property type="entry name" value="THIOL:DISULFIDE INTERCHANGE PROTEIN DSBE"/>
    <property type="match status" value="1"/>
</dbReference>
<dbReference type="InterPro" id="IPR050553">
    <property type="entry name" value="Thioredoxin_ResA/DsbE_sf"/>
</dbReference>
<proteinExistence type="predicted"/>
<organism evidence="3 4">
    <name type="scientific">Actinoplanes utahensis</name>
    <dbReference type="NCBI Taxonomy" id="1869"/>
    <lineage>
        <taxon>Bacteria</taxon>
        <taxon>Bacillati</taxon>
        <taxon>Actinomycetota</taxon>
        <taxon>Actinomycetes</taxon>
        <taxon>Micromonosporales</taxon>
        <taxon>Micromonosporaceae</taxon>
        <taxon>Actinoplanes</taxon>
    </lineage>
</organism>
<keyword evidence="4" id="KW-1185">Reference proteome</keyword>